<dbReference type="EMBL" id="MNCJ02000331">
    <property type="protein sequence ID" value="KAF5760032.1"/>
    <property type="molecule type" value="Genomic_DNA"/>
</dbReference>
<sequence length="69" mass="8629">MFGEFDHFRKHIVIFFTVRRILIFVNRRFSGFLLEQFGQLLDLFQRFDFACFKLRDFLIETLQFIFFIH</sequence>
<reference evidence="1" key="1">
    <citation type="journal article" date="2017" name="Nature">
        <title>The sunflower genome provides insights into oil metabolism, flowering and Asterid evolution.</title>
        <authorList>
            <person name="Badouin H."/>
            <person name="Gouzy J."/>
            <person name="Grassa C.J."/>
            <person name="Murat F."/>
            <person name="Staton S.E."/>
            <person name="Cottret L."/>
            <person name="Lelandais-Briere C."/>
            <person name="Owens G.L."/>
            <person name="Carrere S."/>
            <person name="Mayjonade B."/>
            <person name="Legrand L."/>
            <person name="Gill N."/>
            <person name="Kane N.C."/>
            <person name="Bowers J.E."/>
            <person name="Hubner S."/>
            <person name="Bellec A."/>
            <person name="Berard A."/>
            <person name="Berges H."/>
            <person name="Blanchet N."/>
            <person name="Boniface M.C."/>
            <person name="Brunel D."/>
            <person name="Catrice O."/>
            <person name="Chaidir N."/>
            <person name="Claudel C."/>
            <person name="Donnadieu C."/>
            <person name="Faraut T."/>
            <person name="Fievet G."/>
            <person name="Helmstetter N."/>
            <person name="King M."/>
            <person name="Knapp S.J."/>
            <person name="Lai Z."/>
            <person name="Le Paslier M.C."/>
            <person name="Lippi Y."/>
            <person name="Lorenzon L."/>
            <person name="Mandel J.R."/>
            <person name="Marage G."/>
            <person name="Marchand G."/>
            <person name="Marquand E."/>
            <person name="Bret-Mestries E."/>
            <person name="Morien E."/>
            <person name="Nambeesan S."/>
            <person name="Nguyen T."/>
            <person name="Pegot-Espagnet P."/>
            <person name="Pouilly N."/>
            <person name="Raftis F."/>
            <person name="Sallet E."/>
            <person name="Schiex T."/>
            <person name="Thomas J."/>
            <person name="Vandecasteele C."/>
            <person name="Vares D."/>
            <person name="Vear F."/>
            <person name="Vautrin S."/>
            <person name="Crespi M."/>
            <person name="Mangin B."/>
            <person name="Burke J.M."/>
            <person name="Salse J."/>
            <person name="Munos S."/>
            <person name="Vincourt P."/>
            <person name="Rieseberg L.H."/>
            <person name="Langlade N.B."/>
        </authorList>
    </citation>
    <scope>NUCLEOTIDE SEQUENCE</scope>
    <source>
        <tissue evidence="1">Leaves</tissue>
    </source>
</reference>
<proteinExistence type="predicted"/>
<protein>
    <submittedName>
        <fullName evidence="1">Uncharacterized protein</fullName>
    </submittedName>
</protein>
<dbReference type="Gramene" id="mRNA:HanXRQr2_Chr16g0748541">
    <property type="protein sequence ID" value="CDS:HanXRQr2_Chr16g0748541.1"/>
    <property type="gene ID" value="HanXRQr2_Chr16g0748541"/>
</dbReference>
<organism evidence="1 2">
    <name type="scientific">Helianthus annuus</name>
    <name type="common">Common sunflower</name>
    <dbReference type="NCBI Taxonomy" id="4232"/>
    <lineage>
        <taxon>Eukaryota</taxon>
        <taxon>Viridiplantae</taxon>
        <taxon>Streptophyta</taxon>
        <taxon>Embryophyta</taxon>
        <taxon>Tracheophyta</taxon>
        <taxon>Spermatophyta</taxon>
        <taxon>Magnoliopsida</taxon>
        <taxon>eudicotyledons</taxon>
        <taxon>Gunneridae</taxon>
        <taxon>Pentapetalae</taxon>
        <taxon>asterids</taxon>
        <taxon>campanulids</taxon>
        <taxon>Asterales</taxon>
        <taxon>Asteraceae</taxon>
        <taxon>Asteroideae</taxon>
        <taxon>Heliantheae alliance</taxon>
        <taxon>Heliantheae</taxon>
        <taxon>Helianthus</taxon>
    </lineage>
</organism>
<name>A0A9K3GXU1_HELAN</name>
<evidence type="ECO:0000313" key="2">
    <source>
        <dbReference type="Proteomes" id="UP000215914"/>
    </source>
</evidence>
<dbReference type="Proteomes" id="UP000215914">
    <property type="component" value="Unassembled WGS sequence"/>
</dbReference>
<comment type="caution">
    <text evidence="1">The sequence shown here is derived from an EMBL/GenBank/DDBJ whole genome shotgun (WGS) entry which is preliminary data.</text>
</comment>
<gene>
    <name evidence="1" type="ORF">HanXRQr2_Chr16g0748541</name>
</gene>
<keyword evidence="2" id="KW-1185">Reference proteome</keyword>
<dbReference type="AlphaFoldDB" id="A0A9K3GXU1"/>
<evidence type="ECO:0000313" key="1">
    <source>
        <dbReference type="EMBL" id="KAF5760032.1"/>
    </source>
</evidence>
<reference evidence="1" key="2">
    <citation type="submission" date="2020-06" db="EMBL/GenBank/DDBJ databases">
        <title>Helianthus annuus Genome sequencing and assembly Release 2.</title>
        <authorList>
            <person name="Gouzy J."/>
            <person name="Langlade N."/>
            <person name="Munos S."/>
        </authorList>
    </citation>
    <scope>NUCLEOTIDE SEQUENCE</scope>
    <source>
        <tissue evidence="1">Leaves</tissue>
    </source>
</reference>
<accession>A0A9K3GXU1</accession>